<evidence type="ECO:0000256" key="7">
    <source>
        <dbReference type="PIRSR" id="PIRSR600715-1"/>
    </source>
</evidence>
<dbReference type="STRING" id="867345.SAMN05421693_12251"/>
<keyword evidence="6 8" id="KW-0472">Membrane</keyword>
<dbReference type="AlphaFoldDB" id="A0A1H9ERL8"/>
<protein>
    <submittedName>
        <fullName evidence="9">Fuc2NAc and GlcNAc transferase</fullName>
    </submittedName>
</protein>
<name>A0A1H9ERL8_9GAMM</name>
<dbReference type="Proteomes" id="UP000199496">
    <property type="component" value="Unassembled WGS sequence"/>
</dbReference>
<evidence type="ECO:0000313" key="9">
    <source>
        <dbReference type="EMBL" id="SEQ27648.1"/>
    </source>
</evidence>
<dbReference type="GO" id="GO:0009103">
    <property type="term" value="P:lipopolysaccharide biosynthetic process"/>
    <property type="evidence" value="ECO:0007669"/>
    <property type="project" value="TreeGrafter"/>
</dbReference>
<proteinExistence type="predicted"/>
<comment type="subcellular location">
    <subcellularLocation>
        <location evidence="1">Cell membrane</location>
        <topology evidence="1">Multi-pass membrane protein</topology>
    </subcellularLocation>
</comment>
<keyword evidence="3 9" id="KW-0808">Transferase</keyword>
<dbReference type="EMBL" id="FOFO01000022">
    <property type="protein sequence ID" value="SEQ27648.1"/>
    <property type="molecule type" value="Genomic_DNA"/>
</dbReference>
<reference evidence="9 10" key="1">
    <citation type="submission" date="2016-10" db="EMBL/GenBank/DDBJ databases">
        <authorList>
            <person name="de Groot N.N."/>
        </authorList>
    </citation>
    <scope>NUCLEOTIDE SEQUENCE [LARGE SCALE GENOMIC DNA]</scope>
    <source>
        <strain evidence="9 10">B7-7</strain>
    </source>
</reference>
<keyword evidence="5 8" id="KW-1133">Transmembrane helix</keyword>
<dbReference type="GO" id="GO:0071555">
    <property type="term" value="P:cell wall organization"/>
    <property type="evidence" value="ECO:0007669"/>
    <property type="project" value="TreeGrafter"/>
</dbReference>
<evidence type="ECO:0000313" key="10">
    <source>
        <dbReference type="Proteomes" id="UP000199496"/>
    </source>
</evidence>
<feature type="transmembrane region" description="Helical" evidence="8">
    <location>
        <begin position="236"/>
        <end position="255"/>
    </location>
</feature>
<feature type="transmembrane region" description="Helical" evidence="8">
    <location>
        <begin position="214"/>
        <end position="230"/>
    </location>
</feature>
<dbReference type="OrthoDB" id="9783652at2"/>
<dbReference type="PANTHER" id="PTHR22926:SF3">
    <property type="entry name" value="UNDECAPRENYL-PHOSPHATE ALPHA-N-ACETYLGLUCOSAMINYL 1-PHOSPHATE TRANSFERASE"/>
    <property type="match status" value="1"/>
</dbReference>
<dbReference type="GO" id="GO:0044038">
    <property type="term" value="P:cell wall macromolecule biosynthetic process"/>
    <property type="evidence" value="ECO:0007669"/>
    <property type="project" value="TreeGrafter"/>
</dbReference>
<feature type="transmembrane region" description="Helical" evidence="8">
    <location>
        <begin position="102"/>
        <end position="127"/>
    </location>
</feature>
<dbReference type="PANTHER" id="PTHR22926">
    <property type="entry name" value="PHOSPHO-N-ACETYLMURAMOYL-PENTAPEPTIDE-TRANSFERASE"/>
    <property type="match status" value="1"/>
</dbReference>
<evidence type="ECO:0000256" key="4">
    <source>
        <dbReference type="ARBA" id="ARBA00022692"/>
    </source>
</evidence>
<keyword evidence="2" id="KW-1003">Cell membrane</keyword>
<evidence type="ECO:0000256" key="2">
    <source>
        <dbReference type="ARBA" id="ARBA00022475"/>
    </source>
</evidence>
<feature type="transmembrane region" description="Helical" evidence="8">
    <location>
        <begin position="313"/>
        <end position="330"/>
    </location>
</feature>
<keyword evidence="4 8" id="KW-0812">Transmembrane</keyword>
<dbReference type="InterPro" id="IPR000715">
    <property type="entry name" value="Glycosyl_transferase_4"/>
</dbReference>
<gene>
    <name evidence="9" type="ORF">SAMN05421693_12251</name>
</gene>
<organism evidence="9 10">
    <name type="scientific">Ectothiorhodospira magna</name>
    <dbReference type="NCBI Taxonomy" id="867345"/>
    <lineage>
        <taxon>Bacteria</taxon>
        <taxon>Pseudomonadati</taxon>
        <taxon>Pseudomonadota</taxon>
        <taxon>Gammaproteobacteria</taxon>
        <taxon>Chromatiales</taxon>
        <taxon>Ectothiorhodospiraceae</taxon>
        <taxon>Ectothiorhodospira</taxon>
    </lineage>
</organism>
<feature type="binding site" evidence="7">
    <location>
        <position position="151"/>
    </location>
    <ligand>
        <name>Mg(2+)</name>
        <dbReference type="ChEBI" id="CHEBI:18420"/>
    </ligand>
</feature>
<dbReference type="GO" id="GO:0005886">
    <property type="term" value="C:plasma membrane"/>
    <property type="evidence" value="ECO:0007669"/>
    <property type="project" value="UniProtKB-SubCell"/>
</dbReference>
<keyword evidence="7" id="KW-0460">Magnesium</keyword>
<evidence type="ECO:0000256" key="3">
    <source>
        <dbReference type="ARBA" id="ARBA00022679"/>
    </source>
</evidence>
<evidence type="ECO:0000256" key="1">
    <source>
        <dbReference type="ARBA" id="ARBA00004651"/>
    </source>
</evidence>
<dbReference type="Pfam" id="PF00953">
    <property type="entry name" value="Glycos_transf_4"/>
    <property type="match status" value="1"/>
</dbReference>
<sequence>MSGLLLILLAMVISLGLTGLLRRHALRRNLLDLPNDRSSHVLPTPRGGGLAIVITVLALLPVLWLAGALTFEALVGLWGAGGLVAAVGWLDDWGHVPASRRLLVHFVAAAWGLAWLGGLPPLLLGGMIWEPGWVGHLLALVCLVWMLNLYNFMDGIDGIAGIEAITVGVGAALLFWLTTTGPGGWLPALLAAASAGFLWWNFPRARIFMGDGGSGFVGLMLGLLLIHAAGAAPALFWAWVILLGVFVVDATLTLVRRWRRGLPLHQAHRSHAYQYAARRLGGHGPVSLAVGALNLFWLLPLATLVALGRLEGVIGVLVAYGPLIGLAWYFKAGAAEQQDI</sequence>
<keyword evidence="7" id="KW-0479">Metal-binding</keyword>
<dbReference type="GO" id="GO:0016780">
    <property type="term" value="F:phosphotransferase activity, for other substituted phosphate groups"/>
    <property type="evidence" value="ECO:0007669"/>
    <property type="project" value="InterPro"/>
</dbReference>
<evidence type="ECO:0000256" key="6">
    <source>
        <dbReference type="ARBA" id="ARBA00023136"/>
    </source>
</evidence>
<feature type="transmembrane region" description="Helical" evidence="8">
    <location>
        <begin position="47"/>
        <end position="67"/>
    </location>
</feature>
<feature type="transmembrane region" description="Helical" evidence="8">
    <location>
        <begin position="184"/>
        <end position="202"/>
    </location>
</feature>
<accession>A0A1H9ERL8</accession>
<feature type="transmembrane region" description="Helical" evidence="8">
    <location>
        <begin position="6"/>
        <end position="26"/>
    </location>
</feature>
<evidence type="ECO:0000256" key="5">
    <source>
        <dbReference type="ARBA" id="ARBA00022989"/>
    </source>
</evidence>
<dbReference type="CDD" id="cd06854">
    <property type="entry name" value="GT_WbpL_WbcO_like"/>
    <property type="match status" value="1"/>
</dbReference>
<feature type="binding site" evidence="7">
    <location>
        <position position="211"/>
    </location>
    <ligand>
        <name>Mg(2+)</name>
        <dbReference type="ChEBI" id="CHEBI:18420"/>
    </ligand>
</feature>
<dbReference type="RefSeq" id="WP_090208124.1">
    <property type="nucleotide sequence ID" value="NZ_FOFO01000022.1"/>
</dbReference>
<feature type="transmembrane region" description="Helical" evidence="8">
    <location>
        <begin position="133"/>
        <end position="152"/>
    </location>
</feature>
<dbReference type="GO" id="GO:0046872">
    <property type="term" value="F:metal ion binding"/>
    <property type="evidence" value="ECO:0007669"/>
    <property type="project" value="UniProtKB-KW"/>
</dbReference>
<comment type="cofactor">
    <cofactor evidence="7">
        <name>Mg(2+)</name>
        <dbReference type="ChEBI" id="CHEBI:18420"/>
    </cofactor>
</comment>
<keyword evidence="10" id="KW-1185">Reference proteome</keyword>
<feature type="transmembrane region" description="Helical" evidence="8">
    <location>
        <begin position="286"/>
        <end position="307"/>
    </location>
</feature>
<evidence type="ECO:0000256" key="8">
    <source>
        <dbReference type="SAM" id="Phobius"/>
    </source>
</evidence>
<feature type="transmembrane region" description="Helical" evidence="8">
    <location>
        <begin position="159"/>
        <end position="178"/>
    </location>
</feature>
<feature type="transmembrane region" description="Helical" evidence="8">
    <location>
        <begin position="73"/>
        <end position="90"/>
    </location>
</feature>